<evidence type="ECO:0000256" key="17">
    <source>
        <dbReference type="SAM" id="SignalP"/>
    </source>
</evidence>
<evidence type="ECO:0000256" key="15">
    <source>
        <dbReference type="PROSITE-ProRule" id="PRU10141"/>
    </source>
</evidence>
<dbReference type="Gene3D" id="1.10.510.10">
    <property type="entry name" value="Transferase(Phosphotransferase) domain 1"/>
    <property type="match status" value="1"/>
</dbReference>
<dbReference type="Proteomes" id="UP001632038">
    <property type="component" value="Unassembled WGS sequence"/>
</dbReference>
<keyword evidence="3" id="KW-0723">Serine/threonine-protein kinase</keyword>
<evidence type="ECO:0000256" key="5">
    <source>
        <dbReference type="ARBA" id="ARBA00022692"/>
    </source>
</evidence>
<evidence type="ECO:0000256" key="4">
    <source>
        <dbReference type="ARBA" id="ARBA00022679"/>
    </source>
</evidence>
<dbReference type="PROSITE" id="PS00108">
    <property type="entry name" value="PROTEIN_KINASE_ST"/>
    <property type="match status" value="1"/>
</dbReference>
<evidence type="ECO:0000256" key="13">
    <source>
        <dbReference type="ARBA" id="ARBA00047899"/>
    </source>
</evidence>
<evidence type="ECO:0000256" key="7">
    <source>
        <dbReference type="ARBA" id="ARBA00022741"/>
    </source>
</evidence>
<feature type="chain" id="PRO_5044758385" description="non-specific serine/threonine protein kinase" evidence="17">
    <location>
        <begin position="22"/>
        <end position="615"/>
    </location>
</feature>
<evidence type="ECO:0000256" key="14">
    <source>
        <dbReference type="ARBA" id="ARBA00048679"/>
    </source>
</evidence>
<evidence type="ECO:0000259" key="18">
    <source>
        <dbReference type="PROSITE" id="PS50011"/>
    </source>
</evidence>
<dbReference type="InterPro" id="IPR008271">
    <property type="entry name" value="Ser/Thr_kinase_AS"/>
</dbReference>
<feature type="domain" description="Protein kinase" evidence="18">
    <location>
        <begin position="333"/>
        <end position="596"/>
    </location>
</feature>
<dbReference type="InterPro" id="IPR025287">
    <property type="entry name" value="WAK_GUB"/>
</dbReference>
<dbReference type="PROSITE" id="PS00107">
    <property type="entry name" value="PROTEIN_KINASE_ATP"/>
    <property type="match status" value="1"/>
</dbReference>
<dbReference type="InterPro" id="IPR045874">
    <property type="entry name" value="LRK10/LRL21-25-like"/>
</dbReference>
<evidence type="ECO:0000256" key="1">
    <source>
        <dbReference type="ARBA" id="ARBA00004479"/>
    </source>
</evidence>
<comment type="caution">
    <text evidence="19">The sequence shown here is derived from an EMBL/GenBank/DDBJ whole genome shotgun (WGS) entry which is preliminary data.</text>
</comment>
<dbReference type="InterPro" id="IPR011009">
    <property type="entry name" value="Kinase-like_dom_sf"/>
</dbReference>
<keyword evidence="7 15" id="KW-0547">Nucleotide-binding</keyword>
<evidence type="ECO:0000313" key="19">
    <source>
        <dbReference type="EMBL" id="KAL3645667.1"/>
    </source>
</evidence>
<accession>A0ABD3DVQ0</accession>
<keyword evidence="6 17" id="KW-0732">Signal</keyword>
<evidence type="ECO:0000256" key="16">
    <source>
        <dbReference type="SAM" id="Phobius"/>
    </source>
</evidence>
<evidence type="ECO:0000256" key="11">
    <source>
        <dbReference type="ARBA" id="ARBA00023136"/>
    </source>
</evidence>
<evidence type="ECO:0000256" key="3">
    <source>
        <dbReference type="ARBA" id="ARBA00022527"/>
    </source>
</evidence>
<dbReference type="GO" id="GO:0016020">
    <property type="term" value="C:membrane"/>
    <property type="evidence" value="ECO:0007669"/>
    <property type="project" value="UniProtKB-SubCell"/>
</dbReference>
<evidence type="ECO:0000256" key="9">
    <source>
        <dbReference type="ARBA" id="ARBA00022840"/>
    </source>
</evidence>
<dbReference type="FunFam" id="1.10.510.10:FF:001023">
    <property type="entry name" value="Os07g0541700 protein"/>
    <property type="match status" value="1"/>
</dbReference>
<dbReference type="SUPFAM" id="SSF56112">
    <property type="entry name" value="Protein kinase-like (PK-like)"/>
    <property type="match status" value="1"/>
</dbReference>
<dbReference type="PANTHER" id="PTHR27009">
    <property type="entry name" value="RUST RESISTANCE KINASE LR10-RELATED"/>
    <property type="match status" value="1"/>
</dbReference>
<evidence type="ECO:0000256" key="6">
    <source>
        <dbReference type="ARBA" id="ARBA00022729"/>
    </source>
</evidence>
<dbReference type="GO" id="GO:0004674">
    <property type="term" value="F:protein serine/threonine kinase activity"/>
    <property type="evidence" value="ECO:0007669"/>
    <property type="project" value="UniProtKB-KW"/>
</dbReference>
<keyword evidence="5 16" id="KW-0812">Transmembrane</keyword>
<evidence type="ECO:0000256" key="8">
    <source>
        <dbReference type="ARBA" id="ARBA00022777"/>
    </source>
</evidence>
<gene>
    <name evidence="19" type="ORF">CASFOL_010847</name>
</gene>
<dbReference type="InterPro" id="IPR017441">
    <property type="entry name" value="Protein_kinase_ATP_BS"/>
</dbReference>
<keyword evidence="4" id="KW-0808">Transferase</keyword>
<feature type="binding site" evidence="15">
    <location>
        <position position="361"/>
    </location>
    <ligand>
        <name>ATP</name>
        <dbReference type="ChEBI" id="CHEBI:30616"/>
    </ligand>
</feature>
<dbReference type="InterPro" id="IPR000719">
    <property type="entry name" value="Prot_kinase_dom"/>
</dbReference>
<keyword evidence="10 16" id="KW-1133">Transmembrane helix</keyword>
<dbReference type="GO" id="GO:0005524">
    <property type="term" value="F:ATP binding"/>
    <property type="evidence" value="ECO:0007669"/>
    <property type="project" value="UniProtKB-UniRule"/>
</dbReference>
<evidence type="ECO:0000256" key="10">
    <source>
        <dbReference type="ARBA" id="ARBA00022989"/>
    </source>
</evidence>
<protein>
    <recommendedName>
        <fullName evidence="2">non-specific serine/threonine protein kinase</fullName>
        <ecNumber evidence="2">2.7.11.1</ecNumber>
    </recommendedName>
</protein>
<name>A0ABD3DVQ0_9LAMI</name>
<dbReference type="PROSITE" id="PS50011">
    <property type="entry name" value="PROTEIN_KINASE_DOM"/>
    <property type="match status" value="1"/>
</dbReference>
<dbReference type="EC" id="2.7.11.1" evidence="2"/>
<evidence type="ECO:0000313" key="20">
    <source>
        <dbReference type="Proteomes" id="UP001632038"/>
    </source>
</evidence>
<feature type="transmembrane region" description="Helical" evidence="16">
    <location>
        <begin position="277"/>
        <end position="300"/>
    </location>
</feature>
<dbReference type="AlphaFoldDB" id="A0ABD3DVQ0"/>
<keyword evidence="12" id="KW-0325">Glycoprotein</keyword>
<dbReference type="FunFam" id="3.30.200.20:FF:000178">
    <property type="entry name" value="serine/threonine-protein kinase PBS1-like"/>
    <property type="match status" value="1"/>
</dbReference>
<keyword evidence="9 15" id="KW-0067">ATP-binding</keyword>
<organism evidence="19 20">
    <name type="scientific">Castilleja foliolosa</name>
    <dbReference type="NCBI Taxonomy" id="1961234"/>
    <lineage>
        <taxon>Eukaryota</taxon>
        <taxon>Viridiplantae</taxon>
        <taxon>Streptophyta</taxon>
        <taxon>Embryophyta</taxon>
        <taxon>Tracheophyta</taxon>
        <taxon>Spermatophyta</taxon>
        <taxon>Magnoliopsida</taxon>
        <taxon>eudicotyledons</taxon>
        <taxon>Gunneridae</taxon>
        <taxon>Pentapetalae</taxon>
        <taxon>asterids</taxon>
        <taxon>lamiids</taxon>
        <taxon>Lamiales</taxon>
        <taxon>Orobanchaceae</taxon>
        <taxon>Pedicularideae</taxon>
        <taxon>Castillejinae</taxon>
        <taxon>Castilleja</taxon>
    </lineage>
</organism>
<reference evidence="20" key="1">
    <citation type="journal article" date="2024" name="IScience">
        <title>Strigolactones Initiate the Formation of Haustorium-like Structures in Castilleja.</title>
        <authorList>
            <person name="Buerger M."/>
            <person name="Peterson D."/>
            <person name="Chory J."/>
        </authorList>
    </citation>
    <scope>NUCLEOTIDE SEQUENCE [LARGE SCALE GENOMIC DNA]</scope>
</reference>
<evidence type="ECO:0000256" key="12">
    <source>
        <dbReference type="ARBA" id="ARBA00023180"/>
    </source>
</evidence>
<comment type="subcellular location">
    <subcellularLocation>
        <location evidence="1">Membrane</location>
        <topology evidence="1">Single-pass type I membrane protein</topology>
    </subcellularLocation>
</comment>
<comment type="catalytic activity">
    <reaction evidence="14">
        <text>L-seryl-[protein] + ATP = O-phospho-L-seryl-[protein] + ADP + H(+)</text>
        <dbReference type="Rhea" id="RHEA:17989"/>
        <dbReference type="Rhea" id="RHEA-COMP:9863"/>
        <dbReference type="Rhea" id="RHEA-COMP:11604"/>
        <dbReference type="ChEBI" id="CHEBI:15378"/>
        <dbReference type="ChEBI" id="CHEBI:29999"/>
        <dbReference type="ChEBI" id="CHEBI:30616"/>
        <dbReference type="ChEBI" id="CHEBI:83421"/>
        <dbReference type="ChEBI" id="CHEBI:456216"/>
        <dbReference type="EC" id="2.7.11.1"/>
    </reaction>
</comment>
<evidence type="ECO:0000256" key="2">
    <source>
        <dbReference type="ARBA" id="ARBA00012513"/>
    </source>
</evidence>
<keyword evidence="8" id="KW-0418">Kinase</keyword>
<proteinExistence type="predicted"/>
<keyword evidence="20" id="KW-1185">Reference proteome</keyword>
<dbReference type="Pfam" id="PF00069">
    <property type="entry name" value="Pkinase"/>
    <property type="match status" value="1"/>
</dbReference>
<dbReference type="Pfam" id="PF13947">
    <property type="entry name" value="GUB_WAK_bind"/>
    <property type="match status" value="1"/>
</dbReference>
<feature type="signal peptide" evidence="17">
    <location>
        <begin position="1"/>
        <end position="21"/>
    </location>
</feature>
<dbReference type="Gene3D" id="3.30.200.20">
    <property type="entry name" value="Phosphorylase Kinase, domain 1"/>
    <property type="match status" value="1"/>
</dbReference>
<dbReference type="SMART" id="SM00220">
    <property type="entry name" value="S_TKc"/>
    <property type="match status" value="1"/>
</dbReference>
<comment type="catalytic activity">
    <reaction evidence="13">
        <text>L-threonyl-[protein] + ATP = O-phospho-L-threonyl-[protein] + ADP + H(+)</text>
        <dbReference type="Rhea" id="RHEA:46608"/>
        <dbReference type="Rhea" id="RHEA-COMP:11060"/>
        <dbReference type="Rhea" id="RHEA-COMP:11605"/>
        <dbReference type="ChEBI" id="CHEBI:15378"/>
        <dbReference type="ChEBI" id="CHEBI:30013"/>
        <dbReference type="ChEBI" id="CHEBI:30616"/>
        <dbReference type="ChEBI" id="CHEBI:61977"/>
        <dbReference type="ChEBI" id="CHEBI:456216"/>
        <dbReference type="EC" id="2.7.11.1"/>
    </reaction>
</comment>
<sequence length="615" mass="69069">MGIMSVYFVFIFFSLFILALGRVETDKCKPTRCSKNGPKIKFPFRDKHLHPEYCGYPGFDVLCNEKKETVLVLPVSVQVVVKRINYVSQQVDLYDPDQCLAKMLPHLNLSTSQFHFLKKYYLHNFTLFNCSGSKRYIRYPIPCLDGSRYHSYAVDSEEDMNYDPLTSCTKIHEIPNVPRRVFMKNALHLEWYEPACGSCEAHGKRCNSTRGNQIIQCVNKPNTDNRKGASKGSLLAGGLATLAMQKSRLAISGHQRIGIITKNPLDTFPAKLADKSVALSSCLAVIILASLVLLGISIIAEKHNYMKIEKFLEDQRALKPTRFTYSDLRRITLKFSEKLGEGGYGIVYKGKLSNEINVVVKVLHNSKGNGEDFVNEVSTIGRIHHVNVVRLVGFCADGFKRALVYEYLPNDSLEKFILQSSGSMKKPGSWQILRDIALGISKGIEYLHEGCDQQILHLDIKPHNILLDQNFNPKICDFGMAKLCAKEQSGVTMTAARGTMGYIAPEVLLRSLGRVSHKSDVYSFGMLLLEMVGMRKNIDPNVNYGQDFWAQIEGGEDGNIARRLTIVGLWCIQWCPADRPSMKDVLQMWEADDESLTVPPNPLPANNTNAINPNA</sequence>
<keyword evidence="11 16" id="KW-0472">Membrane</keyword>
<dbReference type="EMBL" id="JAVIJP010000013">
    <property type="protein sequence ID" value="KAL3645667.1"/>
    <property type="molecule type" value="Genomic_DNA"/>
</dbReference>